<dbReference type="EMBL" id="CP002623">
    <property type="protein sequence ID" value="AEI93543.1"/>
    <property type="molecule type" value="Genomic_DNA"/>
</dbReference>
<feature type="region of interest" description="Disordered" evidence="5">
    <location>
        <begin position="340"/>
        <end position="381"/>
    </location>
</feature>
<dbReference type="SUPFAM" id="SSF56112">
    <property type="entry name" value="Protein kinase-like (PK-like)"/>
    <property type="match status" value="1"/>
</dbReference>
<dbReference type="RefSeq" id="WP_013961477.1">
    <property type="nucleotide sequence ID" value="NC_015730.1"/>
</dbReference>
<dbReference type="PANTHER" id="PTHR43289:SF34">
    <property type="entry name" value="SERINE_THREONINE-PROTEIN KINASE YBDM-RELATED"/>
    <property type="match status" value="1"/>
</dbReference>
<sequence>MSDDDAHQIEPANSGALTPGSTLLSGQYEILQYLSSGGFGITYTARDSLNRTVVIKECFPEAFCSRVNKTVRARTQSYAEEFRATVKLFIREAHAMSRLDHPGVVGVHQVFEDNETAYMALDLIKGKDLLDIIDSGTPKLSADEIHGITLKLLDAIGHVHSQDLLHRDISPDNILLDQRGHPVLIDFGAAREEASRKSRILSAVLVVKDGYSPQEFYVAGSQQSPSSDLYALAATLSHLISGEAPPNSQARLAALANNQPDPYQPLFGRFPAYEDAFLASIDQAMRIIPAERLQSAEDWALKIDRRKRVERARAQADQDKSIDETIMNLVASVQIERRAQGAVERRTAQGPAPAPASEAGEPDTLRDLGEDAMPADPADSEAGLACCELPDAQDAAHVVHLPAPEAEKPTPYARVTSKAVEAANMPKPPAPPIFTRERIIRAVTAPVIFCAFLLYGQTVLKNEQVQAATLQPLLMWGQGLGGWKASEPAPVTVRRGLGD</sequence>
<dbReference type="Pfam" id="PF00069">
    <property type="entry name" value="Pkinase"/>
    <property type="match status" value="1"/>
</dbReference>
<gene>
    <name evidence="7" type="ordered locus">RLO149_c015480</name>
</gene>
<dbReference type="Gene3D" id="3.30.200.20">
    <property type="entry name" value="Phosphorylase Kinase, domain 1"/>
    <property type="match status" value="1"/>
</dbReference>
<dbReference type="HOGENOM" id="CLU_546146_0_0_5"/>
<feature type="domain" description="Protein kinase" evidence="6">
    <location>
        <begin position="28"/>
        <end position="309"/>
    </location>
</feature>
<dbReference type="PROSITE" id="PS50011">
    <property type="entry name" value="PROTEIN_KINASE_DOM"/>
    <property type="match status" value="1"/>
</dbReference>
<dbReference type="eggNOG" id="COG0515">
    <property type="taxonomic scope" value="Bacteria"/>
</dbReference>
<dbReference type="InterPro" id="IPR008266">
    <property type="entry name" value="Tyr_kinase_AS"/>
</dbReference>
<dbReference type="KEGG" id="rli:RLO149_c015480"/>
<name>F7ZG03_ROSLO</name>
<keyword evidence="1" id="KW-0808">Transferase</keyword>
<keyword evidence="8" id="KW-1185">Reference proteome</keyword>
<keyword evidence="2" id="KW-0547">Nucleotide-binding</keyword>
<dbReference type="CDD" id="cd14014">
    <property type="entry name" value="STKc_PknB_like"/>
    <property type="match status" value="1"/>
</dbReference>
<organism evidence="7 8">
    <name type="scientific">Roseobacter litoralis (strain ATCC 49566 / DSM 6996 / JCM 21268 / NBRC 15278 / OCh 149)</name>
    <dbReference type="NCBI Taxonomy" id="391595"/>
    <lineage>
        <taxon>Bacteria</taxon>
        <taxon>Pseudomonadati</taxon>
        <taxon>Pseudomonadota</taxon>
        <taxon>Alphaproteobacteria</taxon>
        <taxon>Rhodobacterales</taxon>
        <taxon>Roseobacteraceae</taxon>
        <taxon>Roseobacter</taxon>
    </lineage>
</organism>
<dbReference type="InterPro" id="IPR000719">
    <property type="entry name" value="Prot_kinase_dom"/>
</dbReference>
<keyword evidence="4" id="KW-0067">ATP-binding</keyword>
<dbReference type="Proteomes" id="UP000001353">
    <property type="component" value="Chromosome"/>
</dbReference>
<protein>
    <recommendedName>
        <fullName evidence="6">Protein kinase domain-containing protein</fullName>
    </recommendedName>
</protein>
<dbReference type="OrthoDB" id="9801841at2"/>
<evidence type="ECO:0000256" key="2">
    <source>
        <dbReference type="ARBA" id="ARBA00022741"/>
    </source>
</evidence>
<dbReference type="AlphaFoldDB" id="F7ZG03"/>
<reference evidence="7 8" key="1">
    <citation type="journal article" date="2011" name="BMC Genomics">
        <title>Comparative genome analysis and genome-guided physiological analysis of Roseobacter litoralis.</title>
        <authorList>
            <person name="Kalhoefer D."/>
            <person name="Thole S."/>
            <person name="Voget S."/>
            <person name="Lehmann R."/>
            <person name="Liesegang H."/>
            <person name="Wollher A."/>
            <person name="Daniel R."/>
            <person name="Simon M."/>
            <person name="Brinkhoff T."/>
        </authorList>
    </citation>
    <scope>NUCLEOTIDE SEQUENCE [LARGE SCALE GENOMIC DNA]</scope>
    <source>
        <strain evidence="8">ATCC 49566 / DSM 6996 / JCM 21268 / NBRC 15278 / OCh 149</strain>
    </source>
</reference>
<evidence type="ECO:0000256" key="4">
    <source>
        <dbReference type="ARBA" id="ARBA00022840"/>
    </source>
</evidence>
<evidence type="ECO:0000313" key="7">
    <source>
        <dbReference type="EMBL" id="AEI93543.1"/>
    </source>
</evidence>
<dbReference type="GO" id="GO:0005524">
    <property type="term" value="F:ATP binding"/>
    <property type="evidence" value="ECO:0007669"/>
    <property type="project" value="UniProtKB-KW"/>
</dbReference>
<dbReference type="Gene3D" id="1.10.510.10">
    <property type="entry name" value="Transferase(Phosphotransferase) domain 1"/>
    <property type="match status" value="1"/>
</dbReference>
<dbReference type="InterPro" id="IPR011009">
    <property type="entry name" value="Kinase-like_dom_sf"/>
</dbReference>
<evidence type="ECO:0000256" key="1">
    <source>
        <dbReference type="ARBA" id="ARBA00022679"/>
    </source>
</evidence>
<evidence type="ECO:0000313" key="8">
    <source>
        <dbReference type="Proteomes" id="UP000001353"/>
    </source>
</evidence>
<dbReference type="GO" id="GO:0004674">
    <property type="term" value="F:protein serine/threonine kinase activity"/>
    <property type="evidence" value="ECO:0007669"/>
    <property type="project" value="TreeGrafter"/>
</dbReference>
<evidence type="ECO:0000259" key="6">
    <source>
        <dbReference type="PROSITE" id="PS50011"/>
    </source>
</evidence>
<dbReference type="eggNOG" id="COG3170">
    <property type="taxonomic scope" value="Bacteria"/>
</dbReference>
<dbReference type="STRING" id="391595.RLO149_c015480"/>
<dbReference type="PANTHER" id="PTHR43289">
    <property type="entry name" value="MITOGEN-ACTIVATED PROTEIN KINASE KINASE KINASE 20-RELATED"/>
    <property type="match status" value="1"/>
</dbReference>
<proteinExistence type="predicted"/>
<evidence type="ECO:0000256" key="3">
    <source>
        <dbReference type="ARBA" id="ARBA00022777"/>
    </source>
</evidence>
<evidence type="ECO:0000256" key="5">
    <source>
        <dbReference type="SAM" id="MobiDB-lite"/>
    </source>
</evidence>
<dbReference type="PROSITE" id="PS00109">
    <property type="entry name" value="PROTEIN_KINASE_TYR"/>
    <property type="match status" value="1"/>
</dbReference>
<keyword evidence="3" id="KW-0418">Kinase</keyword>
<accession>F7ZG03</accession>